<dbReference type="InterPro" id="IPR036388">
    <property type="entry name" value="WH-like_DNA-bd_sf"/>
</dbReference>
<dbReference type="FunCoup" id="A0A6M4H3E8">
    <property type="interactions" value="350"/>
</dbReference>
<dbReference type="InterPro" id="IPR003488">
    <property type="entry name" value="DprA"/>
</dbReference>
<feature type="domain" description="Smf/DprA SLOG" evidence="2">
    <location>
        <begin position="111"/>
        <end position="319"/>
    </location>
</feature>
<dbReference type="EMBL" id="CP053073">
    <property type="protein sequence ID" value="QJR13223.1"/>
    <property type="molecule type" value="Genomic_DNA"/>
</dbReference>
<dbReference type="GO" id="GO:0009294">
    <property type="term" value="P:DNA-mediated transformation"/>
    <property type="evidence" value="ECO:0007669"/>
    <property type="project" value="InterPro"/>
</dbReference>
<organism evidence="4 5">
    <name type="scientific">Usitatibacter palustris</name>
    <dbReference type="NCBI Taxonomy" id="2732487"/>
    <lineage>
        <taxon>Bacteria</taxon>
        <taxon>Pseudomonadati</taxon>
        <taxon>Pseudomonadota</taxon>
        <taxon>Betaproteobacteria</taxon>
        <taxon>Nitrosomonadales</taxon>
        <taxon>Usitatibacteraceae</taxon>
        <taxon>Usitatibacter</taxon>
    </lineage>
</organism>
<dbReference type="InterPro" id="IPR057666">
    <property type="entry name" value="DrpA_SLOG"/>
</dbReference>
<dbReference type="InterPro" id="IPR041614">
    <property type="entry name" value="DprA_WH"/>
</dbReference>
<evidence type="ECO:0000259" key="3">
    <source>
        <dbReference type="Pfam" id="PF17782"/>
    </source>
</evidence>
<keyword evidence="5" id="KW-1185">Reference proteome</keyword>
<dbReference type="PANTHER" id="PTHR43022:SF1">
    <property type="entry name" value="PROTEIN SMF"/>
    <property type="match status" value="1"/>
</dbReference>
<comment type="similarity">
    <text evidence="1">Belongs to the DprA/Smf family.</text>
</comment>
<dbReference type="AlphaFoldDB" id="A0A6M4H3E8"/>
<dbReference type="SUPFAM" id="SSF102405">
    <property type="entry name" value="MCP/YpsA-like"/>
    <property type="match status" value="1"/>
</dbReference>
<evidence type="ECO:0000313" key="5">
    <source>
        <dbReference type="Proteomes" id="UP000503096"/>
    </source>
</evidence>
<evidence type="ECO:0000313" key="4">
    <source>
        <dbReference type="EMBL" id="QJR13223.1"/>
    </source>
</evidence>
<dbReference type="NCBIfam" id="TIGR00732">
    <property type="entry name" value="dprA"/>
    <property type="match status" value="1"/>
</dbReference>
<feature type="domain" description="DprA winged helix" evidence="3">
    <location>
        <begin position="332"/>
        <end position="385"/>
    </location>
</feature>
<dbReference type="Gene3D" id="3.40.50.450">
    <property type="match status" value="1"/>
</dbReference>
<proteinExistence type="inferred from homology"/>
<name>A0A6M4H3E8_9PROT</name>
<evidence type="ECO:0000256" key="1">
    <source>
        <dbReference type="ARBA" id="ARBA00006525"/>
    </source>
</evidence>
<dbReference type="PANTHER" id="PTHR43022">
    <property type="entry name" value="PROTEIN SMF"/>
    <property type="match status" value="1"/>
</dbReference>
<dbReference type="Pfam" id="PF02481">
    <property type="entry name" value="DNA_processg_A"/>
    <property type="match status" value="1"/>
</dbReference>
<gene>
    <name evidence="4" type="ORF">DSM104440_00005</name>
</gene>
<dbReference type="KEGG" id="upl:DSM104440_00005"/>
<dbReference type="Proteomes" id="UP000503096">
    <property type="component" value="Chromosome"/>
</dbReference>
<protein>
    <submittedName>
        <fullName evidence="4">Uncharacterized protein</fullName>
    </submittedName>
</protein>
<dbReference type="Pfam" id="PF17782">
    <property type="entry name" value="WHD_DprA"/>
    <property type="match status" value="1"/>
</dbReference>
<accession>A0A6M4H3E8</accession>
<dbReference type="Gene3D" id="1.10.10.10">
    <property type="entry name" value="Winged helix-like DNA-binding domain superfamily/Winged helix DNA-binding domain"/>
    <property type="match status" value="1"/>
</dbReference>
<dbReference type="InParanoid" id="A0A6M4H3E8"/>
<sequence length="398" mass="41479">MLFFRTRQRGVTRRRLSGILRSPMDPTPMLHTPTRDDALNWLRLALVPGVSDASCRTLVDAFGTPEGALEASPASVSGVAGPAIAAALAKGAPEAWVERAMQWLDEPGHHLLSIRDPRYPQALLDIHDPPVVLYAQGRLELLNAPALAIVGSRNATPQGMRDAEAFATSLSNAGLAIVSGLALGIDAAAHRGGLAGRSSSIAVIGTGADRIYPARNAALARSLAVDGVIVSEFPLGTAPAAENFPRRNRIISGMSRGTLVVEAALASGSLITARCALDQNREVFAVPGSIHSPLAKGGHALIKDGAKLVECADDILLELRMEPAGLSPRGLATPQLRSDPLLDALGDAPASIDELSQRTLAAASHVAARIAELEIEGRVALVAGGRVQRLHGPDADAL</sequence>
<reference evidence="4 5" key="1">
    <citation type="submission" date="2020-04" db="EMBL/GenBank/DDBJ databases">
        <title>Usitatibacter rugosus gen. nov., sp. nov. and Usitatibacter palustris sp. nov., novel members of Usitatibacteraceae fam. nov. within the order Nitrosomonadales isolated from soil.</title>
        <authorList>
            <person name="Huber K.J."/>
            <person name="Neumann-Schaal M."/>
            <person name="Geppert A."/>
            <person name="Luckner M."/>
            <person name="Wanner G."/>
            <person name="Overmann J."/>
        </authorList>
    </citation>
    <scope>NUCLEOTIDE SEQUENCE [LARGE SCALE GENOMIC DNA]</scope>
    <source>
        <strain evidence="4 5">Swamp67</strain>
    </source>
</reference>
<evidence type="ECO:0000259" key="2">
    <source>
        <dbReference type="Pfam" id="PF02481"/>
    </source>
</evidence>